<proteinExistence type="predicted"/>
<protein>
    <recommendedName>
        <fullName evidence="4">DUF320 domain-containing protein</fullName>
    </recommendedName>
</protein>
<evidence type="ECO:0000313" key="2">
    <source>
        <dbReference type="EMBL" id="GGZ97075.1"/>
    </source>
</evidence>
<dbReference type="AlphaFoldDB" id="A0A918RJA9"/>
<feature type="chain" id="PRO_5038339792" description="DUF320 domain-containing protein" evidence="1">
    <location>
        <begin position="30"/>
        <end position="121"/>
    </location>
</feature>
<dbReference type="Proteomes" id="UP000634660">
    <property type="component" value="Unassembled WGS sequence"/>
</dbReference>
<evidence type="ECO:0008006" key="4">
    <source>
        <dbReference type="Google" id="ProtNLM"/>
    </source>
</evidence>
<accession>A0A918RJA9</accession>
<reference evidence="2" key="2">
    <citation type="submission" date="2020-09" db="EMBL/GenBank/DDBJ databases">
        <authorList>
            <person name="Sun Q."/>
            <person name="Ohkuma M."/>
        </authorList>
    </citation>
    <scope>NUCLEOTIDE SEQUENCE</scope>
    <source>
        <strain evidence="2">JCM 4834</strain>
    </source>
</reference>
<dbReference type="RefSeq" id="WP_189829198.1">
    <property type="nucleotide sequence ID" value="NZ_BMVX01000044.1"/>
</dbReference>
<evidence type="ECO:0000256" key="1">
    <source>
        <dbReference type="SAM" id="SignalP"/>
    </source>
</evidence>
<name>A0A918RJA9_9ACTN</name>
<comment type="caution">
    <text evidence="2">The sequence shown here is derived from an EMBL/GenBank/DDBJ whole genome shotgun (WGS) entry which is preliminary data.</text>
</comment>
<feature type="signal peptide" evidence="1">
    <location>
        <begin position="1"/>
        <end position="29"/>
    </location>
</feature>
<sequence length="121" mass="11729">MSKRTCTTALIIWAAGTTAALGAISPAAAGGVGDILSPAFGTNCANQRTGADAAGRTTNGTGAANGNLLGLPLGTALNQCGGADAPSITDIQNTMSTVQNPASAFNDLPSALKIQGATQAL</sequence>
<keyword evidence="1" id="KW-0732">Signal</keyword>
<reference evidence="2" key="1">
    <citation type="journal article" date="2014" name="Int. J. Syst. Evol. Microbiol.">
        <title>Complete genome sequence of Corynebacterium casei LMG S-19264T (=DSM 44701T), isolated from a smear-ripened cheese.</title>
        <authorList>
            <consortium name="US DOE Joint Genome Institute (JGI-PGF)"/>
            <person name="Walter F."/>
            <person name="Albersmeier A."/>
            <person name="Kalinowski J."/>
            <person name="Ruckert C."/>
        </authorList>
    </citation>
    <scope>NUCLEOTIDE SEQUENCE</scope>
    <source>
        <strain evidence="2">JCM 4834</strain>
    </source>
</reference>
<organism evidence="2 3">
    <name type="scientific">Streptomyces subrutilus</name>
    <dbReference type="NCBI Taxonomy" id="36818"/>
    <lineage>
        <taxon>Bacteria</taxon>
        <taxon>Bacillati</taxon>
        <taxon>Actinomycetota</taxon>
        <taxon>Actinomycetes</taxon>
        <taxon>Kitasatosporales</taxon>
        <taxon>Streptomycetaceae</taxon>
        <taxon>Streptomyces</taxon>
    </lineage>
</organism>
<gene>
    <name evidence="2" type="ORF">GCM10010371_66160</name>
</gene>
<evidence type="ECO:0000313" key="3">
    <source>
        <dbReference type="Proteomes" id="UP000634660"/>
    </source>
</evidence>
<dbReference type="EMBL" id="BMVX01000044">
    <property type="protein sequence ID" value="GGZ97075.1"/>
    <property type="molecule type" value="Genomic_DNA"/>
</dbReference>